<comment type="caution">
    <text evidence="3">The sequence shown here is derived from an EMBL/GenBank/DDBJ whole genome shotgun (WGS) entry which is preliminary data.</text>
</comment>
<reference evidence="3 4" key="1">
    <citation type="submission" date="2019-03" db="EMBL/GenBank/DDBJ databases">
        <title>Genomic Encyclopedia of Type Strains, Phase IV (KMG-IV): sequencing the most valuable type-strain genomes for metagenomic binning, comparative biology and taxonomic classification.</title>
        <authorList>
            <person name="Goeker M."/>
        </authorList>
    </citation>
    <scope>NUCLEOTIDE SEQUENCE [LARGE SCALE GENOMIC DNA]</scope>
    <source>
        <strain evidence="3 4">DSM 7445</strain>
    </source>
</reference>
<dbReference type="Gene3D" id="2.40.180.10">
    <property type="entry name" value="Catalase core domain"/>
    <property type="match status" value="1"/>
</dbReference>
<dbReference type="OrthoDB" id="336698at2"/>
<dbReference type="InterPro" id="IPR020835">
    <property type="entry name" value="Catalase_sf"/>
</dbReference>
<dbReference type="EMBL" id="SLZQ01000002">
    <property type="protein sequence ID" value="TCS38692.1"/>
    <property type="molecule type" value="Genomic_DNA"/>
</dbReference>
<dbReference type="PANTHER" id="PTHR36195">
    <property type="entry name" value="DOMAIN PROTEIN, PUTATIVE (AFU_ORTHOLOGUE AFUA_5G01990)-RELATED-RELATED"/>
    <property type="match status" value="1"/>
</dbReference>
<dbReference type="PANTHER" id="PTHR36195:SF4">
    <property type="entry name" value="DOMAIN PROTEIN, PUTATIVE (AFU_ORTHOLOGUE AFUA_5G01990)-RELATED"/>
    <property type="match status" value="1"/>
</dbReference>
<feature type="region of interest" description="Disordered" evidence="2">
    <location>
        <begin position="328"/>
        <end position="364"/>
    </location>
</feature>
<comment type="function">
    <text evidence="1">Decomposes hydrogen peroxide into water and oxygen; serves to protect cells from the toxic effects of hydrogen peroxide.</text>
</comment>
<gene>
    <name evidence="3" type="ORF">EDC30_102433</name>
</gene>
<evidence type="ECO:0000256" key="1">
    <source>
        <dbReference type="ARBA" id="ARBA00002974"/>
    </source>
</evidence>
<evidence type="ECO:0000313" key="4">
    <source>
        <dbReference type="Proteomes" id="UP000295382"/>
    </source>
</evidence>
<accession>A0A4R3HZK6</accession>
<dbReference type="RefSeq" id="WP_132257744.1">
    <property type="nucleotide sequence ID" value="NZ_SLZQ01000002.1"/>
</dbReference>
<proteinExistence type="predicted"/>
<sequence length="364" mass="41401">MNITSLTAEHIPPGEVDRIHDLAARLQAKIIRENTDGVMRRDAHPKMHGVVKAEFIIEPDLPSELRVGLFAEARTYQAWIRFSNQSPGRGPDIGRDIRGMAIKLMGVPGEKLLDKQKHEQTQDFILISTNVFVTRDVAEFDDMIKAMTGSFWAKIGFFGLRWRVLLNLAKSLRKFANSLQIRYFSTTPYLFGDTAAKYSAVPRISVPDRIPSKPADDYLRQAMVEQLRREDVVFDFAVQLRTDADSMPIEDPGKAWSESASPWRKVATIRIPSQEFDSESQRLFGENLSFTPWHCLPAHRPLGGINRARRVVYELISAFRHKWNDVPRREPTSWDIENPIEDDQVGSTEPSAIMRSAAMPGTKK</sequence>
<protein>
    <submittedName>
        <fullName evidence="3">Catalase</fullName>
    </submittedName>
</protein>
<dbReference type="Proteomes" id="UP000295382">
    <property type="component" value="Unassembled WGS sequence"/>
</dbReference>
<dbReference type="SUPFAM" id="SSF56634">
    <property type="entry name" value="Heme-dependent catalase-like"/>
    <property type="match status" value="1"/>
</dbReference>
<name>A0A4R3HZK6_PAULE</name>
<dbReference type="CDD" id="cd08152">
    <property type="entry name" value="y4iL_like"/>
    <property type="match status" value="1"/>
</dbReference>
<evidence type="ECO:0000313" key="3">
    <source>
        <dbReference type="EMBL" id="TCS38692.1"/>
    </source>
</evidence>
<evidence type="ECO:0000256" key="2">
    <source>
        <dbReference type="SAM" id="MobiDB-lite"/>
    </source>
</evidence>
<dbReference type="GO" id="GO:0020037">
    <property type="term" value="F:heme binding"/>
    <property type="evidence" value="ECO:0007669"/>
    <property type="project" value="InterPro"/>
</dbReference>
<dbReference type="AlphaFoldDB" id="A0A4R3HZK6"/>
<keyword evidence="4" id="KW-1185">Reference proteome</keyword>
<organism evidence="3 4">
    <name type="scientific">Paucimonas lemoignei</name>
    <name type="common">Pseudomonas lemoignei</name>
    <dbReference type="NCBI Taxonomy" id="29443"/>
    <lineage>
        <taxon>Bacteria</taxon>
        <taxon>Pseudomonadati</taxon>
        <taxon>Pseudomonadota</taxon>
        <taxon>Betaproteobacteria</taxon>
        <taxon>Burkholderiales</taxon>
        <taxon>Burkholderiaceae</taxon>
        <taxon>Paucimonas</taxon>
    </lineage>
</organism>